<accession>A0A917AFJ3</accession>
<evidence type="ECO:0000313" key="3">
    <source>
        <dbReference type="EMBL" id="GGE47590.1"/>
    </source>
</evidence>
<gene>
    <name evidence="3" type="ORF">GCM10011517_14260</name>
</gene>
<organism evidence="3 4">
    <name type="scientific">Actibacterium pelagium</name>
    <dbReference type="NCBI Taxonomy" id="2029103"/>
    <lineage>
        <taxon>Bacteria</taxon>
        <taxon>Pseudomonadati</taxon>
        <taxon>Pseudomonadota</taxon>
        <taxon>Alphaproteobacteria</taxon>
        <taxon>Rhodobacterales</taxon>
        <taxon>Roseobacteraceae</taxon>
        <taxon>Actibacterium</taxon>
    </lineage>
</organism>
<feature type="domain" description="ATP-grasp" evidence="2">
    <location>
        <begin position="73"/>
        <end position="327"/>
    </location>
</feature>
<sequence>MKEDQRNRYHPDSLSTGTTLIQKEFEKLGCEVSRHGTILYVKYNGKFCFLSGFKTSFTSYVARPVFGSKELTKRLLGDAGLRVPMGKLFTRKQKKEALEWVKENSPAVVKPSNGNKARGVSTNVREETFDEAWSAAKSVSGRKIIVEKHISGIEARYFVLDAKCIAVVKKRPPVVIGDGVKTISRLVEERNAFRSECNSTREKYPVVLNSHVIASLSDKGYSLDSVLPSGVAIQIHSKGGVAAGGDVENITESTAPELKKIAERAATLIPGADIVGLDIFAPDHSDPTNVDDYVILEINTGPGLMIHQYPDFGKPVDVVGMIARYCIEKMETLYAPLD</sequence>
<dbReference type="Proteomes" id="UP000606730">
    <property type="component" value="Unassembled WGS sequence"/>
</dbReference>
<dbReference type="SUPFAM" id="SSF56059">
    <property type="entry name" value="Glutathione synthetase ATP-binding domain-like"/>
    <property type="match status" value="1"/>
</dbReference>
<dbReference type="PROSITE" id="PS50975">
    <property type="entry name" value="ATP_GRASP"/>
    <property type="match status" value="1"/>
</dbReference>
<protein>
    <recommendedName>
        <fullName evidence="2">ATP-grasp domain-containing protein</fullName>
    </recommendedName>
</protein>
<dbReference type="GO" id="GO:0005737">
    <property type="term" value="C:cytoplasm"/>
    <property type="evidence" value="ECO:0007669"/>
    <property type="project" value="TreeGrafter"/>
</dbReference>
<evidence type="ECO:0000259" key="2">
    <source>
        <dbReference type="PROSITE" id="PS50975"/>
    </source>
</evidence>
<reference evidence="3" key="1">
    <citation type="journal article" date="2014" name="Int. J. Syst. Evol. Microbiol.">
        <title>Complete genome sequence of Corynebacterium casei LMG S-19264T (=DSM 44701T), isolated from a smear-ripened cheese.</title>
        <authorList>
            <consortium name="US DOE Joint Genome Institute (JGI-PGF)"/>
            <person name="Walter F."/>
            <person name="Albersmeier A."/>
            <person name="Kalinowski J."/>
            <person name="Ruckert C."/>
        </authorList>
    </citation>
    <scope>NUCLEOTIDE SEQUENCE</scope>
    <source>
        <strain evidence="3">CGMCC 1.16012</strain>
    </source>
</reference>
<dbReference type="RefSeq" id="WP_095595768.1">
    <property type="nucleotide sequence ID" value="NZ_BMKN01000001.1"/>
</dbReference>
<dbReference type="GO" id="GO:0005524">
    <property type="term" value="F:ATP binding"/>
    <property type="evidence" value="ECO:0007669"/>
    <property type="project" value="UniProtKB-UniRule"/>
</dbReference>
<name>A0A917AFJ3_9RHOB</name>
<dbReference type="PANTHER" id="PTHR21621:SF0">
    <property type="entry name" value="BETA-CITRYLGLUTAMATE SYNTHASE B-RELATED"/>
    <property type="match status" value="1"/>
</dbReference>
<dbReference type="GO" id="GO:0009432">
    <property type="term" value="P:SOS response"/>
    <property type="evidence" value="ECO:0007669"/>
    <property type="project" value="TreeGrafter"/>
</dbReference>
<dbReference type="OrthoDB" id="9803907at2"/>
<proteinExistence type="predicted"/>
<dbReference type="AlphaFoldDB" id="A0A917AFJ3"/>
<comment type="caution">
    <text evidence="3">The sequence shown here is derived from an EMBL/GenBank/DDBJ whole genome shotgun (WGS) entry which is preliminary data.</text>
</comment>
<dbReference type="InterPro" id="IPR011761">
    <property type="entry name" value="ATP-grasp"/>
</dbReference>
<keyword evidence="1" id="KW-0547">Nucleotide-binding</keyword>
<dbReference type="GO" id="GO:0046872">
    <property type="term" value="F:metal ion binding"/>
    <property type="evidence" value="ECO:0007669"/>
    <property type="project" value="InterPro"/>
</dbReference>
<dbReference type="GO" id="GO:0018169">
    <property type="term" value="F:ribosomal S6-glutamic acid ligase activity"/>
    <property type="evidence" value="ECO:0007669"/>
    <property type="project" value="TreeGrafter"/>
</dbReference>
<dbReference type="PANTHER" id="PTHR21621">
    <property type="entry name" value="RIBOSOMAL PROTEIN S6 MODIFICATION PROTEIN"/>
    <property type="match status" value="1"/>
</dbReference>
<evidence type="ECO:0000313" key="4">
    <source>
        <dbReference type="Proteomes" id="UP000606730"/>
    </source>
</evidence>
<reference evidence="3" key="2">
    <citation type="submission" date="2020-09" db="EMBL/GenBank/DDBJ databases">
        <authorList>
            <person name="Sun Q."/>
            <person name="Zhou Y."/>
        </authorList>
    </citation>
    <scope>NUCLEOTIDE SEQUENCE</scope>
    <source>
        <strain evidence="3">CGMCC 1.16012</strain>
    </source>
</reference>
<keyword evidence="1" id="KW-0067">ATP-binding</keyword>
<dbReference type="Gene3D" id="3.30.470.20">
    <property type="entry name" value="ATP-grasp fold, B domain"/>
    <property type="match status" value="2"/>
</dbReference>
<keyword evidence="4" id="KW-1185">Reference proteome</keyword>
<dbReference type="EMBL" id="BMKN01000001">
    <property type="protein sequence ID" value="GGE47590.1"/>
    <property type="molecule type" value="Genomic_DNA"/>
</dbReference>
<evidence type="ECO:0000256" key="1">
    <source>
        <dbReference type="PROSITE-ProRule" id="PRU00409"/>
    </source>
</evidence>